<protein>
    <submittedName>
        <fullName evidence="2">Uncharacterized protein</fullName>
    </submittedName>
</protein>
<evidence type="ECO:0000313" key="2">
    <source>
        <dbReference type="EMBL" id="GAB95098.1"/>
    </source>
</evidence>
<proteinExistence type="predicted"/>
<organism evidence="2 3">
    <name type="scientific">Kineosphaera limosa NBRC 100340</name>
    <dbReference type="NCBI Taxonomy" id="1184609"/>
    <lineage>
        <taxon>Bacteria</taxon>
        <taxon>Bacillati</taxon>
        <taxon>Actinomycetota</taxon>
        <taxon>Actinomycetes</taxon>
        <taxon>Micrococcales</taxon>
        <taxon>Dermatophilaceae</taxon>
        <taxon>Kineosphaera</taxon>
    </lineage>
</organism>
<keyword evidence="3" id="KW-1185">Reference proteome</keyword>
<evidence type="ECO:0000313" key="3">
    <source>
        <dbReference type="Proteomes" id="UP000008366"/>
    </source>
</evidence>
<name>K6VFY2_9MICO</name>
<sequence>MDQELKTLLGQILARLDRIDGAIMLMHTDLLPCDQQPSLPKGALEPDEAQTSV</sequence>
<dbReference type="AlphaFoldDB" id="K6VFY2"/>
<accession>K6VFY2</accession>
<gene>
    <name evidence="2" type="ORF">KILIM_016_00380</name>
</gene>
<dbReference type="Proteomes" id="UP000008366">
    <property type="component" value="Unassembled WGS sequence"/>
</dbReference>
<feature type="region of interest" description="Disordered" evidence="1">
    <location>
        <begin position="34"/>
        <end position="53"/>
    </location>
</feature>
<reference evidence="2 3" key="1">
    <citation type="submission" date="2012-08" db="EMBL/GenBank/DDBJ databases">
        <title>Whole genome shotgun sequence of Kineosphaera limosa NBRC 100340.</title>
        <authorList>
            <person name="Yoshida I."/>
            <person name="Isaki S."/>
            <person name="Hosoyama A."/>
            <person name="Tsuchikane K."/>
            <person name="Katsumata H."/>
            <person name="Ando Y."/>
            <person name="Ohji S."/>
            <person name="Hamada M."/>
            <person name="Tamura T."/>
            <person name="Yamazoe A."/>
            <person name="Yamazaki S."/>
            <person name="Fujita N."/>
        </authorList>
    </citation>
    <scope>NUCLEOTIDE SEQUENCE [LARGE SCALE GENOMIC DNA]</scope>
    <source>
        <strain evidence="2 3">NBRC 100340</strain>
    </source>
</reference>
<evidence type="ECO:0000256" key="1">
    <source>
        <dbReference type="SAM" id="MobiDB-lite"/>
    </source>
</evidence>
<comment type="caution">
    <text evidence="2">The sequence shown here is derived from an EMBL/GenBank/DDBJ whole genome shotgun (WGS) entry which is preliminary data.</text>
</comment>
<dbReference type="RefSeq" id="WP_006591630.1">
    <property type="nucleotide sequence ID" value="NZ_BAHD01000016.1"/>
</dbReference>
<dbReference type="EMBL" id="BAHD01000016">
    <property type="protein sequence ID" value="GAB95098.1"/>
    <property type="molecule type" value="Genomic_DNA"/>
</dbReference>